<dbReference type="KEGG" id="sdyn:Mal52_21060"/>
<sequence length="519" mass="58399">MPEHQMIDVPEVDFMSVTENVSDWRIGKRVVIQRPKLSIALGCGMLLAVPLIGLVIAGFVMGYSENFYQAFFIAALIGAGLFALVVIPFSRSNRSRETVIDWSDETIRFRHGLRWQTFPFAEIQRICVQTKQIGNETPTYDGIVEIEVAGNQLPLFEILSSTEDPSQPVDILLDVARRLADAWSVPCEVYVLGKRLEEQELEGRGRSPEEIAQKYMTLGSLASGSAMSADYRGQSDEAAEHREEAIFYYMQANKLDPTLTEPLLAIGRLSPDEAHREMAVQAALQLNPDSIPALIEQGRSLLMEGLEEEGFAALSQAVEKEPSVTTFHARGQSYLLLERYREAHADFSKAIELDPQDADNYSKRGECLADWYKDARDDDLLKQALADFDRAIELGGENSTYRIERARVLLTADRFDEAIADFSRGVAVDPDSFYSYSQRGQAYLDAGHYAQEAERDFTKAVELLEKQPRTTDAIMRRTQLMGIAFAYRSRAEARRQLGRPQQADDDIQRAIELEVEADE</sequence>
<dbReference type="PANTHER" id="PTHR44858">
    <property type="entry name" value="TETRATRICOPEPTIDE REPEAT PROTEIN 6"/>
    <property type="match status" value="1"/>
</dbReference>
<dbReference type="SUPFAM" id="SSF48452">
    <property type="entry name" value="TPR-like"/>
    <property type="match status" value="1"/>
</dbReference>
<dbReference type="InterPro" id="IPR011990">
    <property type="entry name" value="TPR-like_helical_dom_sf"/>
</dbReference>
<reference evidence="5 6" key="1">
    <citation type="submission" date="2019-02" db="EMBL/GenBank/DDBJ databases">
        <title>Deep-cultivation of Planctomycetes and their phenomic and genomic characterization uncovers novel biology.</title>
        <authorList>
            <person name="Wiegand S."/>
            <person name="Jogler M."/>
            <person name="Boedeker C."/>
            <person name="Pinto D."/>
            <person name="Vollmers J."/>
            <person name="Rivas-Marin E."/>
            <person name="Kohn T."/>
            <person name="Peeters S.H."/>
            <person name="Heuer A."/>
            <person name="Rast P."/>
            <person name="Oberbeckmann S."/>
            <person name="Bunk B."/>
            <person name="Jeske O."/>
            <person name="Meyerdierks A."/>
            <person name="Storesund J.E."/>
            <person name="Kallscheuer N."/>
            <person name="Luecker S."/>
            <person name="Lage O.M."/>
            <person name="Pohl T."/>
            <person name="Merkel B.J."/>
            <person name="Hornburger P."/>
            <person name="Mueller R.-W."/>
            <person name="Bruemmer F."/>
            <person name="Labrenz M."/>
            <person name="Spormann A.M."/>
            <person name="Op den Camp H."/>
            <person name="Overmann J."/>
            <person name="Amann R."/>
            <person name="Jetten M.S.M."/>
            <person name="Mascher T."/>
            <person name="Medema M.H."/>
            <person name="Devos D.P."/>
            <person name="Kaster A.-K."/>
            <person name="Ovreas L."/>
            <person name="Rohde M."/>
            <person name="Galperin M.Y."/>
            <person name="Jogler C."/>
        </authorList>
    </citation>
    <scope>NUCLEOTIDE SEQUENCE [LARGE SCALE GENOMIC DNA]</scope>
    <source>
        <strain evidence="5 6">Mal52</strain>
    </source>
</reference>
<keyword evidence="4" id="KW-1133">Transmembrane helix</keyword>
<dbReference type="SMART" id="SM00028">
    <property type="entry name" value="TPR"/>
    <property type="match status" value="4"/>
</dbReference>
<dbReference type="EMBL" id="CP036276">
    <property type="protein sequence ID" value="QDU43630.1"/>
    <property type="molecule type" value="Genomic_DNA"/>
</dbReference>
<dbReference type="RefSeq" id="WP_145375822.1">
    <property type="nucleotide sequence ID" value="NZ_CP036276.1"/>
</dbReference>
<dbReference type="Pfam" id="PF07719">
    <property type="entry name" value="TPR_2"/>
    <property type="match status" value="1"/>
</dbReference>
<proteinExistence type="predicted"/>
<name>A0A517ZMC2_9PLAN</name>
<keyword evidence="4" id="KW-0472">Membrane</keyword>
<dbReference type="AlphaFoldDB" id="A0A517ZMC2"/>
<evidence type="ECO:0000256" key="3">
    <source>
        <dbReference type="PROSITE-ProRule" id="PRU00339"/>
    </source>
</evidence>
<feature type="transmembrane region" description="Helical" evidence="4">
    <location>
        <begin position="67"/>
        <end position="87"/>
    </location>
</feature>
<accession>A0A517ZMC2</accession>
<organism evidence="5 6">
    <name type="scientific">Symmachiella dynata</name>
    <dbReference type="NCBI Taxonomy" id="2527995"/>
    <lineage>
        <taxon>Bacteria</taxon>
        <taxon>Pseudomonadati</taxon>
        <taxon>Planctomycetota</taxon>
        <taxon>Planctomycetia</taxon>
        <taxon>Planctomycetales</taxon>
        <taxon>Planctomycetaceae</taxon>
        <taxon>Symmachiella</taxon>
    </lineage>
</organism>
<feature type="repeat" description="TPR" evidence="3">
    <location>
        <begin position="324"/>
        <end position="357"/>
    </location>
</feature>
<keyword evidence="2 3" id="KW-0802">TPR repeat</keyword>
<evidence type="ECO:0000256" key="1">
    <source>
        <dbReference type="ARBA" id="ARBA00022737"/>
    </source>
</evidence>
<dbReference type="InterPro" id="IPR013105">
    <property type="entry name" value="TPR_2"/>
</dbReference>
<dbReference type="Gene3D" id="1.25.40.10">
    <property type="entry name" value="Tetratricopeptide repeat domain"/>
    <property type="match status" value="3"/>
</dbReference>
<evidence type="ECO:0000256" key="4">
    <source>
        <dbReference type="SAM" id="Phobius"/>
    </source>
</evidence>
<dbReference type="PROSITE" id="PS50005">
    <property type="entry name" value="TPR"/>
    <property type="match status" value="2"/>
</dbReference>
<dbReference type="InterPro" id="IPR019734">
    <property type="entry name" value="TPR_rpt"/>
</dbReference>
<keyword evidence="4" id="KW-0812">Transmembrane</keyword>
<gene>
    <name evidence="5" type="ORF">Mal52_21060</name>
</gene>
<feature type="transmembrane region" description="Helical" evidence="4">
    <location>
        <begin position="37"/>
        <end position="61"/>
    </location>
</feature>
<dbReference type="PANTHER" id="PTHR44858:SF1">
    <property type="entry name" value="UDP-N-ACETYLGLUCOSAMINE--PEPTIDE N-ACETYLGLUCOSAMINYLTRANSFERASE SPINDLY-RELATED"/>
    <property type="match status" value="1"/>
</dbReference>
<dbReference type="Proteomes" id="UP000319383">
    <property type="component" value="Chromosome"/>
</dbReference>
<keyword evidence="1" id="KW-0677">Repeat</keyword>
<evidence type="ECO:0000313" key="6">
    <source>
        <dbReference type="Proteomes" id="UP000319383"/>
    </source>
</evidence>
<evidence type="ECO:0000256" key="2">
    <source>
        <dbReference type="ARBA" id="ARBA00022803"/>
    </source>
</evidence>
<protein>
    <submittedName>
        <fullName evidence="5">Tetratricopeptide repeat protein</fullName>
    </submittedName>
</protein>
<feature type="repeat" description="TPR" evidence="3">
    <location>
        <begin position="399"/>
        <end position="432"/>
    </location>
</feature>
<evidence type="ECO:0000313" key="5">
    <source>
        <dbReference type="EMBL" id="QDU43630.1"/>
    </source>
</evidence>
<keyword evidence="6" id="KW-1185">Reference proteome</keyword>
<dbReference type="InterPro" id="IPR050498">
    <property type="entry name" value="Ycf3"/>
</dbReference>